<feature type="coiled-coil region" evidence="1">
    <location>
        <begin position="318"/>
        <end position="380"/>
    </location>
</feature>
<evidence type="ECO:0000313" key="4">
    <source>
        <dbReference type="Proteomes" id="UP000184073"/>
    </source>
</evidence>
<dbReference type="GeneID" id="63728716"/>
<proteinExistence type="predicted"/>
<feature type="compositionally biased region" description="Basic and acidic residues" evidence="2">
    <location>
        <begin position="274"/>
        <end position="284"/>
    </location>
</feature>
<dbReference type="OrthoDB" id="4508614at2759"/>
<dbReference type="VEuPathDB" id="FungiDB:ASPVEDRAFT_45090"/>
<dbReference type="EMBL" id="KV878133">
    <property type="protein sequence ID" value="OJJ05586.1"/>
    <property type="molecule type" value="Genomic_DNA"/>
</dbReference>
<feature type="region of interest" description="Disordered" evidence="2">
    <location>
        <begin position="57"/>
        <end position="151"/>
    </location>
</feature>
<feature type="region of interest" description="Disordered" evidence="2">
    <location>
        <begin position="164"/>
        <end position="216"/>
    </location>
</feature>
<reference evidence="4" key="1">
    <citation type="journal article" date="2017" name="Genome Biol.">
        <title>Comparative genomics reveals high biological diversity and specific adaptations in the industrially and medically important fungal genus Aspergillus.</title>
        <authorList>
            <person name="de Vries R.P."/>
            <person name="Riley R."/>
            <person name="Wiebenga A."/>
            <person name="Aguilar-Osorio G."/>
            <person name="Amillis S."/>
            <person name="Uchima C.A."/>
            <person name="Anderluh G."/>
            <person name="Asadollahi M."/>
            <person name="Askin M."/>
            <person name="Barry K."/>
            <person name="Battaglia E."/>
            <person name="Bayram O."/>
            <person name="Benocci T."/>
            <person name="Braus-Stromeyer S.A."/>
            <person name="Caldana C."/>
            <person name="Canovas D."/>
            <person name="Cerqueira G.C."/>
            <person name="Chen F."/>
            <person name="Chen W."/>
            <person name="Choi C."/>
            <person name="Clum A."/>
            <person name="Dos Santos R.A."/>
            <person name="Damasio A.R."/>
            <person name="Diallinas G."/>
            <person name="Emri T."/>
            <person name="Fekete E."/>
            <person name="Flipphi M."/>
            <person name="Freyberg S."/>
            <person name="Gallo A."/>
            <person name="Gournas C."/>
            <person name="Habgood R."/>
            <person name="Hainaut M."/>
            <person name="Harispe M.L."/>
            <person name="Henrissat B."/>
            <person name="Hilden K.S."/>
            <person name="Hope R."/>
            <person name="Hossain A."/>
            <person name="Karabika E."/>
            <person name="Karaffa L."/>
            <person name="Karanyi Z."/>
            <person name="Krasevec N."/>
            <person name="Kuo A."/>
            <person name="Kusch H."/>
            <person name="LaButti K."/>
            <person name="Lagendijk E.L."/>
            <person name="Lapidus A."/>
            <person name="Levasseur A."/>
            <person name="Lindquist E."/>
            <person name="Lipzen A."/>
            <person name="Logrieco A.F."/>
            <person name="MacCabe A."/>
            <person name="Maekelae M.R."/>
            <person name="Malavazi I."/>
            <person name="Melin P."/>
            <person name="Meyer V."/>
            <person name="Mielnichuk N."/>
            <person name="Miskei M."/>
            <person name="Molnar A.P."/>
            <person name="Mule G."/>
            <person name="Ngan C.Y."/>
            <person name="Orejas M."/>
            <person name="Orosz E."/>
            <person name="Ouedraogo J.P."/>
            <person name="Overkamp K.M."/>
            <person name="Park H.-S."/>
            <person name="Perrone G."/>
            <person name="Piumi F."/>
            <person name="Punt P.J."/>
            <person name="Ram A.F."/>
            <person name="Ramon A."/>
            <person name="Rauscher S."/>
            <person name="Record E."/>
            <person name="Riano-Pachon D.M."/>
            <person name="Robert V."/>
            <person name="Roehrig J."/>
            <person name="Ruller R."/>
            <person name="Salamov A."/>
            <person name="Salih N.S."/>
            <person name="Samson R.A."/>
            <person name="Sandor E."/>
            <person name="Sanguinetti M."/>
            <person name="Schuetze T."/>
            <person name="Sepcic K."/>
            <person name="Shelest E."/>
            <person name="Sherlock G."/>
            <person name="Sophianopoulou V."/>
            <person name="Squina F.M."/>
            <person name="Sun H."/>
            <person name="Susca A."/>
            <person name="Todd R.B."/>
            <person name="Tsang A."/>
            <person name="Unkles S.E."/>
            <person name="van de Wiele N."/>
            <person name="van Rossen-Uffink D."/>
            <person name="Oliveira J.V."/>
            <person name="Vesth T.C."/>
            <person name="Visser J."/>
            <person name="Yu J.-H."/>
            <person name="Zhou M."/>
            <person name="Andersen M.R."/>
            <person name="Archer D.B."/>
            <person name="Baker S.E."/>
            <person name="Benoit I."/>
            <person name="Brakhage A.A."/>
            <person name="Braus G.H."/>
            <person name="Fischer R."/>
            <person name="Frisvad J.C."/>
            <person name="Goldman G.H."/>
            <person name="Houbraken J."/>
            <person name="Oakley B."/>
            <person name="Pocsi I."/>
            <person name="Scazzocchio C."/>
            <person name="Seiboth B."/>
            <person name="vanKuyk P.A."/>
            <person name="Wortman J."/>
            <person name="Dyer P.S."/>
            <person name="Grigoriev I.V."/>
        </authorList>
    </citation>
    <scope>NUCLEOTIDE SEQUENCE [LARGE SCALE GENOMIC DNA]</scope>
    <source>
        <strain evidence="4">CBS 583.65</strain>
    </source>
</reference>
<feature type="compositionally biased region" description="Acidic residues" evidence="2">
    <location>
        <begin position="105"/>
        <end position="120"/>
    </location>
</feature>
<evidence type="ECO:0000256" key="2">
    <source>
        <dbReference type="SAM" id="MobiDB-lite"/>
    </source>
</evidence>
<feature type="region of interest" description="Disordered" evidence="2">
    <location>
        <begin position="267"/>
        <end position="292"/>
    </location>
</feature>
<dbReference type="RefSeq" id="XP_040671348.1">
    <property type="nucleotide sequence ID" value="XM_040813205.1"/>
</dbReference>
<feature type="compositionally biased region" description="Basic and acidic residues" evidence="2">
    <location>
        <begin position="121"/>
        <end position="141"/>
    </location>
</feature>
<accession>A0A1L9PVZ1</accession>
<feature type="compositionally biased region" description="Polar residues" evidence="2">
    <location>
        <begin position="164"/>
        <end position="177"/>
    </location>
</feature>
<organism evidence="3 4">
    <name type="scientific">Aspergillus versicolor CBS 583.65</name>
    <dbReference type="NCBI Taxonomy" id="1036611"/>
    <lineage>
        <taxon>Eukaryota</taxon>
        <taxon>Fungi</taxon>
        <taxon>Dikarya</taxon>
        <taxon>Ascomycota</taxon>
        <taxon>Pezizomycotina</taxon>
        <taxon>Eurotiomycetes</taxon>
        <taxon>Eurotiomycetidae</taxon>
        <taxon>Eurotiales</taxon>
        <taxon>Aspergillaceae</taxon>
        <taxon>Aspergillus</taxon>
        <taxon>Aspergillus subgen. Nidulantes</taxon>
    </lineage>
</organism>
<evidence type="ECO:0000313" key="3">
    <source>
        <dbReference type="EMBL" id="OJJ05586.1"/>
    </source>
</evidence>
<feature type="compositionally biased region" description="Basic residues" evidence="2">
    <location>
        <begin position="57"/>
        <end position="95"/>
    </location>
</feature>
<dbReference type="Proteomes" id="UP000184073">
    <property type="component" value="Unassembled WGS sequence"/>
</dbReference>
<keyword evidence="1" id="KW-0175">Coiled coil</keyword>
<evidence type="ECO:0008006" key="5">
    <source>
        <dbReference type="Google" id="ProtNLM"/>
    </source>
</evidence>
<keyword evidence="4" id="KW-1185">Reference proteome</keyword>
<gene>
    <name evidence="3" type="ORF">ASPVEDRAFT_45090</name>
</gene>
<name>A0A1L9PVZ1_ASPVE</name>
<sequence>MPLERQHRKARYAWSREENRRLLRLREEHKSLSWEKFHELNLFPDRTLPALQIQHFRLHKGRKKPIRARSRSHAPRPSFRARRTTAATRHRRAKPRQLNYPIVFDDSDDDDYETDHDDEEERRNSSRSETPESDGLQDRSRTPPQAPDASIDDRLQRAREMTSATIQPAIQPSTTDQPGHPSHRLRRPPRPVLPSTTATPEPPAADFSPRLTPTDSKLKYNQVHASRARSAVHTIPPSPESTPHSAALVQQFRDPASVAWNTVREPSSTISEQVHQRPSQEHEGPVYASPSTFPRPTPAEYYFNEARSFLALWSEATERQHVANMERMKAENTQLRREFEARLSSFDSITAERDRLREENRELERGMQELKRKTEEDIQRITGVCKTMSEFENLKVLDMWGLRTRQ</sequence>
<dbReference type="AlphaFoldDB" id="A0A1L9PVZ1"/>
<evidence type="ECO:0000256" key="1">
    <source>
        <dbReference type="SAM" id="Coils"/>
    </source>
</evidence>
<protein>
    <recommendedName>
        <fullName evidence="5">Myb-like domain-containing protein</fullName>
    </recommendedName>
</protein>